<keyword evidence="2" id="KW-1133">Transmembrane helix</keyword>
<comment type="caution">
    <text evidence="3">The sequence shown here is derived from an EMBL/GenBank/DDBJ whole genome shotgun (WGS) entry which is preliminary data.</text>
</comment>
<protein>
    <recommendedName>
        <fullName evidence="5">Transmembrane protein</fullName>
    </recommendedName>
</protein>
<organism evidence="3 4">
    <name type="scientific">Stephania cephalantha</name>
    <dbReference type="NCBI Taxonomy" id="152367"/>
    <lineage>
        <taxon>Eukaryota</taxon>
        <taxon>Viridiplantae</taxon>
        <taxon>Streptophyta</taxon>
        <taxon>Embryophyta</taxon>
        <taxon>Tracheophyta</taxon>
        <taxon>Spermatophyta</taxon>
        <taxon>Magnoliopsida</taxon>
        <taxon>Ranunculales</taxon>
        <taxon>Menispermaceae</taxon>
        <taxon>Menispermoideae</taxon>
        <taxon>Cissampelideae</taxon>
        <taxon>Stephania</taxon>
    </lineage>
</organism>
<dbReference type="EMBL" id="JBBNAG010000005">
    <property type="protein sequence ID" value="KAK9133501.1"/>
    <property type="molecule type" value="Genomic_DNA"/>
</dbReference>
<feature type="compositionally biased region" description="Pro residues" evidence="1">
    <location>
        <begin position="24"/>
        <end position="34"/>
    </location>
</feature>
<feature type="region of interest" description="Disordered" evidence="1">
    <location>
        <begin position="23"/>
        <end position="43"/>
    </location>
</feature>
<evidence type="ECO:0000313" key="3">
    <source>
        <dbReference type="EMBL" id="KAK9133501.1"/>
    </source>
</evidence>
<evidence type="ECO:0000256" key="2">
    <source>
        <dbReference type="SAM" id="Phobius"/>
    </source>
</evidence>
<evidence type="ECO:0000313" key="4">
    <source>
        <dbReference type="Proteomes" id="UP001419268"/>
    </source>
</evidence>
<sequence length="95" mass="10888">MGFDGKGDLLAISPVLSRFRPMEVRPPWPRPPKPTTTTTNILHQPQINNSPQFEFLDLSLSLSRSLSLFFFLSLLSFSPLFLSLVFFFLPHRPLK</sequence>
<gene>
    <name evidence="3" type="ORF">Scep_013029</name>
</gene>
<keyword evidence="4" id="KW-1185">Reference proteome</keyword>
<evidence type="ECO:0000256" key="1">
    <source>
        <dbReference type="SAM" id="MobiDB-lite"/>
    </source>
</evidence>
<reference evidence="3 4" key="1">
    <citation type="submission" date="2024-01" db="EMBL/GenBank/DDBJ databases">
        <title>Genome assemblies of Stephania.</title>
        <authorList>
            <person name="Yang L."/>
        </authorList>
    </citation>
    <scope>NUCLEOTIDE SEQUENCE [LARGE SCALE GENOMIC DNA]</scope>
    <source>
        <strain evidence="3">JXDWG</strain>
        <tissue evidence="3">Leaf</tissue>
    </source>
</reference>
<keyword evidence="2" id="KW-0472">Membrane</keyword>
<keyword evidence="2" id="KW-0812">Transmembrane</keyword>
<dbReference type="AlphaFoldDB" id="A0AAP0JHI2"/>
<evidence type="ECO:0008006" key="5">
    <source>
        <dbReference type="Google" id="ProtNLM"/>
    </source>
</evidence>
<accession>A0AAP0JHI2</accession>
<feature type="transmembrane region" description="Helical" evidence="2">
    <location>
        <begin position="66"/>
        <end position="89"/>
    </location>
</feature>
<dbReference type="Proteomes" id="UP001419268">
    <property type="component" value="Unassembled WGS sequence"/>
</dbReference>
<name>A0AAP0JHI2_9MAGN</name>
<proteinExistence type="predicted"/>